<feature type="domain" description="Multidrug resistance protein MdtA-like beta-barrel" evidence="6">
    <location>
        <begin position="248"/>
        <end position="330"/>
    </location>
</feature>
<dbReference type="NCBIfam" id="TIGR01730">
    <property type="entry name" value="RND_mfp"/>
    <property type="match status" value="1"/>
</dbReference>
<dbReference type="PANTHER" id="PTHR30158:SF23">
    <property type="entry name" value="MULTIDRUG RESISTANCE PROTEIN MEXA"/>
    <property type="match status" value="1"/>
</dbReference>
<dbReference type="GO" id="GO:0030313">
    <property type="term" value="C:cell envelope"/>
    <property type="evidence" value="ECO:0007669"/>
    <property type="project" value="UniProtKB-SubCell"/>
</dbReference>
<dbReference type="Pfam" id="PF25967">
    <property type="entry name" value="RND-MFP_C"/>
    <property type="match status" value="1"/>
</dbReference>
<dbReference type="InterPro" id="IPR058627">
    <property type="entry name" value="MdtA-like_C"/>
</dbReference>
<sequence length="423" mass="46077">MFFLKFSRIPVLKIACRVANMILKIKNYRYENMKTIAQFTSVATVAILLLFSSCSNKQQGSNPMMGGQVAEYLVQEVTPQNITLYQAFPATLEGEQTVEIRPRVAGYIEKIFVDEGDYVQKGQVLFQLNANDIRAQVRSAEAQIKVAESQVATAKIELEKTEPLVEKNIVSAFQLESVKAHLQSAQAQLAQAQANFANAKANLEYTMISSPTNGFIGTFPYRVGSLVSSSVAQPLTTVSNTSSMRAYFSVNEKAFLQLTKNLEGATTGEKLANLPEVDLILPDQSVYPQKGKIEIASGIVDPQTGAINMRASFPNAEGNLRSGGSGNIRLPNYLNDVLLVPQPASYEIQGKHFVYVTNSENKIVNTEIQVIAGDLKDVFVVTSGLKAGDKIVVEGITTLRDGMQIKPKLAGQAVAKSNEPSNN</sequence>
<evidence type="ECO:0000313" key="8">
    <source>
        <dbReference type="EMBL" id="SEU09911.1"/>
    </source>
</evidence>
<evidence type="ECO:0000256" key="3">
    <source>
        <dbReference type="SAM" id="Coils"/>
    </source>
</evidence>
<evidence type="ECO:0000256" key="2">
    <source>
        <dbReference type="ARBA" id="ARBA00009477"/>
    </source>
</evidence>
<evidence type="ECO:0000313" key="9">
    <source>
        <dbReference type="Proteomes" id="UP000181981"/>
    </source>
</evidence>
<feature type="coiled-coil region" evidence="3">
    <location>
        <begin position="130"/>
        <end position="202"/>
    </location>
</feature>
<accession>A0A1I0JJU5</accession>
<name>A0A1I0JJU5_9BACT</name>
<gene>
    <name evidence="8" type="ORF">SAMN05444285_1446</name>
</gene>
<evidence type="ECO:0000256" key="1">
    <source>
        <dbReference type="ARBA" id="ARBA00004196"/>
    </source>
</evidence>
<proteinExistence type="inferred from homology"/>
<dbReference type="InterPro" id="IPR058626">
    <property type="entry name" value="MdtA-like_b-barrel"/>
</dbReference>
<dbReference type="Pfam" id="PF25944">
    <property type="entry name" value="Beta-barrel_RND"/>
    <property type="match status" value="1"/>
</dbReference>
<protein>
    <submittedName>
        <fullName evidence="8">Membrane fusion protein, multidrug efflux system</fullName>
    </submittedName>
</protein>
<dbReference type="GO" id="GO:0015562">
    <property type="term" value="F:efflux transmembrane transporter activity"/>
    <property type="evidence" value="ECO:0007669"/>
    <property type="project" value="InterPro"/>
</dbReference>
<feature type="domain" description="Multidrug resistance protein MdtA-like C-terminal permuted SH3" evidence="7">
    <location>
        <begin position="336"/>
        <end position="397"/>
    </location>
</feature>
<comment type="subcellular location">
    <subcellularLocation>
        <location evidence="1">Cell envelope</location>
    </subcellularLocation>
</comment>
<dbReference type="GO" id="GO:0046677">
    <property type="term" value="P:response to antibiotic"/>
    <property type="evidence" value="ECO:0007669"/>
    <property type="project" value="TreeGrafter"/>
</dbReference>
<dbReference type="InterPro" id="IPR058624">
    <property type="entry name" value="MdtA-like_HH"/>
</dbReference>
<feature type="domain" description="Multidrug resistance protein MdtA-like barrel-sandwich hybrid" evidence="5">
    <location>
        <begin position="97"/>
        <end position="238"/>
    </location>
</feature>
<dbReference type="SUPFAM" id="SSF111369">
    <property type="entry name" value="HlyD-like secretion proteins"/>
    <property type="match status" value="1"/>
</dbReference>
<dbReference type="Gene3D" id="2.40.50.100">
    <property type="match status" value="1"/>
</dbReference>
<evidence type="ECO:0000259" key="7">
    <source>
        <dbReference type="Pfam" id="PF25967"/>
    </source>
</evidence>
<comment type="similarity">
    <text evidence="2">Belongs to the membrane fusion protein (MFP) (TC 8.A.1) family.</text>
</comment>
<dbReference type="Gene3D" id="2.40.30.170">
    <property type="match status" value="1"/>
</dbReference>
<dbReference type="PANTHER" id="PTHR30158">
    <property type="entry name" value="ACRA/E-RELATED COMPONENT OF DRUG EFFLUX TRANSPORTER"/>
    <property type="match status" value="1"/>
</dbReference>
<dbReference type="Proteomes" id="UP000181981">
    <property type="component" value="Unassembled WGS sequence"/>
</dbReference>
<dbReference type="Pfam" id="PF25876">
    <property type="entry name" value="HH_MFP_RND"/>
    <property type="match status" value="1"/>
</dbReference>
<dbReference type="InterPro" id="IPR006143">
    <property type="entry name" value="RND_pump_MFP"/>
</dbReference>
<dbReference type="EMBL" id="FOHT01000044">
    <property type="protein sequence ID" value="SEU09911.1"/>
    <property type="molecule type" value="Genomic_DNA"/>
</dbReference>
<evidence type="ECO:0000259" key="5">
    <source>
        <dbReference type="Pfam" id="PF25917"/>
    </source>
</evidence>
<dbReference type="Gene3D" id="1.10.287.470">
    <property type="entry name" value="Helix hairpin bin"/>
    <property type="match status" value="1"/>
</dbReference>
<evidence type="ECO:0000259" key="4">
    <source>
        <dbReference type="Pfam" id="PF25876"/>
    </source>
</evidence>
<feature type="domain" description="Multidrug resistance protein MdtA-like alpha-helical hairpin" evidence="4">
    <location>
        <begin position="138"/>
        <end position="206"/>
    </location>
</feature>
<reference evidence="8 9" key="1">
    <citation type="submission" date="2016-10" db="EMBL/GenBank/DDBJ databases">
        <authorList>
            <person name="de Groot N.N."/>
        </authorList>
    </citation>
    <scope>NUCLEOTIDE SEQUENCE [LARGE SCALE GENOMIC DNA]</scope>
    <source>
        <strain evidence="8 9">DSM 25947</strain>
    </source>
</reference>
<dbReference type="Pfam" id="PF25917">
    <property type="entry name" value="BSH_RND"/>
    <property type="match status" value="1"/>
</dbReference>
<dbReference type="AlphaFoldDB" id="A0A1I0JJU5"/>
<evidence type="ECO:0000259" key="6">
    <source>
        <dbReference type="Pfam" id="PF25944"/>
    </source>
</evidence>
<organism evidence="8 9">
    <name type="scientific">Draconibacterium orientale</name>
    <dbReference type="NCBI Taxonomy" id="1168034"/>
    <lineage>
        <taxon>Bacteria</taxon>
        <taxon>Pseudomonadati</taxon>
        <taxon>Bacteroidota</taxon>
        <taxon>Bacteroidia</taxon>
        <taxon>Marinilabiliales</taxon>
        <taxon>Prolixibacteraceae</taxon>
        <taxon>Draconibacterium</taxon>
    </lineage>
</organism>
<dbReference type="InterPro" id="IPR058625">
    <property type="entry name" value="MdtA-like_BSH"/>
</dbReference>
<dbReference type="Gene3D" id="2.40.420.20">
    <property type="match status" value="1"/>
</dbReference>
<dbReference type="GO" id="GO:0005886">
    <property type="term" value="C:plasma membrane"/>
    <property type="evidence" value="ECO:0007669"/>
    <property type="project" value="TreeGrafter"/>
</dbReference>
<keyword evidence="3" id="KW-0175">Coiled coil</keyword>